<dbReference type="InterPro" id="IPR001932">
    <property type="entry name" value="PPM-type_phosphatase-like_dom"/>
</dbReference>
<gene>
    <name evidence="4" type="ORF">Rhe02_53000</name>
</gene>
<dbReference type="SMART" id="SM00331">
    <property type="entry name" value="PP2C_SIG"/>
    <property type="match status" value="1"/>
</dbReference>
<protein>
    <recommendedName>
        <fullName evidence="6">ANTAR domain-containing protein</fullName>
    </recommendedName>
</protein>
<comment type="caution">
    <text evidence="4">The sequence shown here is derived from an EMBL/GenBank/DDBJ whole genome shotgun (WGS) entry which is preliminary data.</text>
</comment>
<dbReference type="GO" id="GO:0016791">
    <property type="term" value="F:phosphatase activity"/>
    <property type="evidence" value="ECO:0007669"/>
    <property type="project" value="TreeGrafter"/>
</dbReference>
<dbReference type="GO" id="GO:0003723">
    <property type="term" value="F:RNA binding"/>
    <property type="evidence" value="ECO:0007669"/>
    <property type="project" value="InterPro"/>
</dbReference>
<evidence type="ECO:0000313" key="4">
    <source>
        <dbReference type="EMBL" id="GIH07233.1"/>
    </source>
</evidence>
<keyword evidence="5" id="KW-1185">Reference proteome</keyword>
<organism evidence="4 5">
    <name type="scientific">Rhizocola hellebori</name>
    <dbReference type="NCBI Taxonomy" id="1392758"/>
    <lineage>
        <taxon>Bacteria</taxon>
        <taxon>Bacillati</taxon>
        <taxon>Actinomycetota</taxon>
        <taxon>Actinomycetes</taxon>
        <taxon>Micromonosporales</taxon>
        <taxon>Micromonosporaceae</taxon>
        <taxon>Rhizocola</taxon>
    </lineage>
</organism>
<dbReference type="Gene3D" id="1.10.10.10">
    <property type="entry name" value="Winged helix-like DNA-binding domain superfamily/Winged helix DNA-binding domain"/>
    <property type="match status" value="1"/>
</dbReference>
<evidence type="ECO:0008006" key="6">
    <source>
        <dbReference type="Google" id="ProtNLM"/>
    </source>
</evidence>
<dbReference type="PANTHER" id="PTHR43156">
    <property type="entry name" value="STAGE II SPORULATION PROTEIN E-RELATED"/>
    <property type="match status" value="1"/>
</dbReference>
<dbReference type="InterPro" id="IPR036457">
    <property type="entry name" value="PPM-type-like_dom_sf"/>
</dbReference>
<accession>A0A8J3QAI1</accession>
<dbReference type="SUPFAM" id="SSF55785">
    <property type="entry name" value="PYP-like sensor domain (PAS domain)"/>
    <property type="match status" value="1"/>
</dbReference>
<dbReference type="PANTHER" id="PTHR43156:SF2">
    <property type="entry name" value="STAGE II SPORULATION PROTEIN E"/>
    <property type="match status" value="1"/>
</dbReference>
<dbReference type="InterPro" id="IPR035965">
    <property type="entry name" value="PAS-like_dom_sf"/>
</dbReference>
<dbReference type="Pfam" id="PF07228">
    <property type="entry name" value="SpoIIE"/>
    <property type="match status" value="1"/>
</dbReference>
<dbReference type="AlphaFoldDB" id="A0A8J3QAI1"/>
<evidence type="ECO:0000259" key="3">
    <source>
        <dbReference type="PROSITE" id="PS50921"/>
    </source>
</evidence>
<dbReference type="SMART" id="SM01012">
    <property type="entry name" value="ANTAR"/>
    <property type="match status" value="1"/>
</dbReference>
<dbReference type="InterPro" id="IPR036388">
    <property type="entry name" value="WH-like_DNA-bd_sf"/>
</dbReference>
<dbReference type="InterPro" id="IPR005561">
    <property type="entry name" value="ANTAR"/>
</dbReference>
<dbReference type="InterPro" id="IPR013655">
    <property type="entry name" value="PAS_fold_3"/>
</dbReference>
<dbReference type="InterPro" id="IPR000014">
    <property type="entry name" value="PAS"/>
</dbReference>
<dbReference type="Proteomes" id="UP000612899">
    <property type="component" value="Unassembled WGS sequence"/>
</dbReference>
<reference evidence="4" key="1">
    <citation type="submission" date="2021-01" db="EMBL/GenBank/DDBJ databases">
        <title>Whole genome shotgun sequence of Rhizocola hellebori NBRC 109834.</title>
        <authorList>
            <person name="Komaki H."/>
            <person name="Tamura T."/>
        </authorList>
    </citation>
    <scope>NUCLEOTIDE SEQUENCE</scope>
    <source>
        <strain evidence="4">NBRC 109834</strain>
    </source>
</reference>
<dbReference type="Gene3D" id="3.60.40.10">
    <property type="entry name" value="PPM-type phosphatase domain"/>
    <property type="match status" value="1"/>
</dbReference>
<dbReference type="EMBL" id="BONY01000035">
    <property type="protein sequence ID" value="GIH07233.1"/>
    <property type="molecule type" value="Genomic_DNA"/>
</dbReference>
<feature type="domain" description="PAC" evidence="2">
    <location>
        <begin position="414"/>
        <end position="466"/>
    </location>
</feature>
<dbReference type="CDD" id="cd00130">
    <property type="entry name" value="PAS"/>
    <property type="match status" value="1"/>
</dbReference>
<dbReference type="PROSITE" id="PS50113">
    <property type="entry name" value="PAC"/>
    <property type="match status" value="1"/>
</dbReference>
<dbReference type="PROSITE" id="PS50921">
    <property type="entry name" value="ANTAR"/>
    <property type="match status" value="1"/>
</dbReference>
<dbReference type="InterPro" id="IPR011006">
    <property type="entry name" value="CheY-like_superfamily"/>
</dbReference>
<dbReference type="Gene3D" id="3.30.450.20">
    <property type="entry name" value="PAS domain"/>
    <property type="match status" value="1"/>
</dbReference>
<evidence type="ECO:0000313" key="5">
    <source>
        <dbReference type="Proteomes" id="UP000612899"/>
    </source>
</evidence>
<feature type="domain" description="ANTAR" evidence="3">
    <location>
        <begin position="21"/>
        <end position="82"/>
    </location>
</feature>
<dbReference type="Pfam" id="PF03861">
    <property type="entry name" value="ANTAR"/>
    <property type="match status" value="1"/>
</dbReference>
<name>A0A8J3QAI1_9ACTN</name>
<keyword evidence="1" id="KW-0378">Hydrolase</keyword>
<proteinExistence type="predicted"/>
<evidence type="ECO:0000256" key="1">
    <source>
        <dbReference type="ARBA" id="ARBA00022801"/>
    </source>
</evidence>
<sequence>MITVLDNDDVTDDGIDWIARVRRLEEEVSGLRRALRTRGTIEQAKGMLAERLQTDPERAFKHLSQQSQKRNISVVDLAADIVAGKGEKAVKTPPSGFGRHILRAAGAASAAASLPELAEFLLNDGLAQVGVESVAFLADGDPTRILAMAGPAGKGTKTSYPVQTANAATTLVLTWAEPPGLAPADKRALDALAEVVAGVGRRLWCPVSTPWDQLHWLHTVLAAVFGQGKVLSPVYDSSGQVVDFVVDFATRELSDLFGRSSADLIGSRLLDLEPHLAGLGIFDAYVKAYNESEPYERPASYETVLYRGRPRRLLLRRRAVRVGDQLLVSQQHLDHAQRQNEQVLQMEIIGGLGFGEWDLATGEILWSPGFYELFGREASAGPSALDRLSKLVYPEDIGAVQGLLTSLLELKVPADVEFRVPHPNGKLRTIRLVAESKTTPQGDVHLVQAVASDITEGRTAEDVLRRTEAQLGEQRMRAAAEREMTRQMREIWYPATALDIDAPGLRVRGQHWVPQEDRRFQADFLDATTAADGDMLLAIGDIVGSGLAAAATMTRLMYPARVMGHAGSPPAEILEALNTELHRGDQAHMAGMVLARFLTSERTLIWSQAGHLAPVLLRNGTARQLPAPPGVLLGLMAHGGYGQAVAKLEPKDLIIFFTDGVAFGRRAVADPLPLLMREFERLAGIGGPRAVLETAMEFSDGESCLLIVEAK</sequence>
<evidence type="ECO:0000259" key="2">
    <source>
        <dbReference type="PROSITE" id="PS50113"/>
    </source>
</evidence>
<dbReference type="InterPro" id="IPR052016">
    <property type="entry name" value="Bact_Sigma-Reg"/>
</dbReference>
<dbReference type="Pfam" id="PF08447">
    <property type="entry name" value="PAS_3"/>
    <property type="match status" value="1"/>
</dbReference>
<dbReference type="SUPFAM" id="SSF52172">
    <property type="entry name" value="CheY-like"/>
    <property type="match status" value="1"/>
</dbReference>
<dbReference type="InterPro" id="IPR000700">
    <property type="entry name" value="PAS-assoc_C"/>
</dbReference>